<dbReference type="PANTHER" id="PTHR41252">
    <property type="entry name" value="BLR2505 PROTEIN"/>
    <property type="match status" value="1"/>
</dbReference>
<dbReference type="RefSeq" id="XP_016626513.1">
    <property type="nucleotide sequence ID" value="XM_016782352.1"/>
</dbReference>
<dbReference type="InterPro" id="IPR032710">
    <property type="entry name" value="NTF2-like_dom_sf"/>
</dbReference>
<reference evidence="1 2" key="1">
    <citation type="submission" date="2015-01" db="EMBL/GenBank/DDBJ databases">
        <title>The Genome Sequence of Fonsecaea multimorphosa CBS 102226.</title>
        <authorList>
            <consortium name="The Broad Institute Genomics Platform"/>
            <person name="Cuomo C."/>
            <person name="de Hoog S."/>
            <person name="Gorbushina A."/>
            <person name="Stielow B."/>
            <person name="Teixiera M."/>
            <person name="Abouelleil A."/>
            <person name="Chapman S.B."/>
            <person name="Priest M."/>
            <person name="Young S.K."/>
            <person name="Wortman J."/>
            <person name="Nusbaum C."/>
            <person name="Birren B."/>
        </authorList>
    </citation>
    <scope>NUCLEOTIDE SEQUENCE [LARGE SCALE GENOMIC DNA]</scope>
    <source>
        <strain evidence="1 2">CBS 102226</strain>
    </source>
</reference>
<dbReference type="SUPFAM" id="SSF54427">
    <property type="entry name" value="NTF2-like"/>
    <property type="match status" value="1"/>
</dbReference>
<dbReference type="VEuPathDB" id="FungiDB:Z520_11864"/>
<dbReference type="Gene3D" id="3.10.450.50">
    <property type="match status" value="1"/>
</dbReference>
<evidence type="ECO:0008006" key="3">
    <source>
        <dbReference type="Google" id="ProtNLM"/>
    </source>
</evidence>
<dbReference type="OrthoDB" id="4115505at2759"/>
<keyword evidence="2" id="KW-1185">Reference proteome</keyword>
<protein>
    <recommendedName>
        <fullName evidence="3">SnoaL-like domain-containing protein</fullName>
    </recommendedName>
</protein>
<sequence>MAATETTQAFFTKLFAAISQEGLGPILLNALHENVKWTATGQSPLSGVYEVKNAYQEDCLGKIRGRLEYSPKPQVNNIIADREWTAVYFHSHGARSAKGVDFGMEYCWWLKVQDDKIVEVIGFFDQKQVYDLFHE</sequence>
<proteinExistence type="predicted"/>
<evidence type="ECO:0000313" key="2">
    <source>
        <dbReference type="Proteomes" id="UP000053411"/>
    </source>
</evidence>
<dbReference type="AlphaFoldDB" id="A0A0D2GSD7"/>
<dbReference type="EMBL" id="KN848105">
    <property type="protein sequence ID" value="KIX92390.1"/>
    <property type="molecule type" value="Genomic_DNA"/>
</dbReference>
<dbReference type="PANTHER" id="PTHR41252:SF1">
    <property type="entry name" value="BLR2505 PROTEIN"/>
    <property type="match status" value="1"/>
</dbReference>
<evidence type="ECO:0000313" key="1">
    <source>
        <dbReference type="EMBL" id="KIX92390.1"/>
    </source>
</evidence>
<name>A0A0D2GSD7_9EURO</name>
<dbReference type="Proteomes" id="UP000053411">
    <property type="component" value="Unassembled WGS sequence"/>
</dbReference>
<accession>A0A0D2GSD7</accession>
<organism evidence="1 2">
    <name type="scientific">Fonsecaea multimorphosa CBS 102226</name>
    <dbReference type="NCBI Taxonomy" id="1442371"/>
    <lineage>
        <taxon>Eukaryota</taxon>
        <taxon>Fungi</taxon>
        <taxon>Dikarya</taxon>
        <taxon>Ascomycota</taxon>
        <taxon>Pezizomycotina</taxon>
        <taxon>Eurotiomycetes</taxon>
        <taxon>Chaetothyriomycetidae</taxon>
        <taxon>Chaetothyriales</taxon>
        <taxon>Herpotrichiellaceae</taxon>
        <taxon>Fonsecaea</taxon>
    </lineage>
</organism>
<dbReference type="GeneID" id="27717610"/>
<gene>
    <name evidence="1" type="ORF">Z520_11864</name>
</gene>